<dbReference type="PANTHER" id="PTHR23080:SF143">
    <property type="entry name" value="SI:DKEY-56D12.4"/>
    <property type="match status" value="1"/>
</dbReference>
<reference evidence="2" key="1">
    <citation type="submission" date="2021-10" db="EMBL/GenBank/DDBJ databases">
        <title>Tropical sea cucumber genome reveals ecological adaptation and Cuvierian tubules defense mechanism.</title>
        <authorList>
            <person name="Chen T."/>
        </authorList>
    </citation>
    <scope>NUCLEOTIDE SEQUENCE</scope>
    <source>
        <strain evidence="2">Nanhai2018</strain>
        <tissue evidence="2">Muscle</tissue>
    </source>
</reference>
<keyword evidence="3" id="KW-1185">Reference proteome</keyword>
<accession>A0A9Q1H4C7</accession>
<dbReference type="PANTHER" id="PTHR23080">
    <property type="entry name" value="THAP DOMAIN PROTEIN"/>
    <property type="match status" value="1"/>
</dbReference>
<evidence type="ECO:0000256" key="1">
    <source>
        <dbReference type="SAM" id="Coils"/>
    </source>
</evidence>
<gene>
    <name evidence="2" type="ORF">HOLleu_25948</name>
</gene>
<proteinExistence type="predicted"/>
<sequence length="293" mass="34384">MGHRKCLPFSNPKGVDQLPDAVESEDFVQLHDMEPIEGPSSKRIQELEENLITIKQEKDNLHKECTKLQSECDKFRQQVEELKKQLQGQSLSYKLIQDDDKKYRFFTGLPLTVYLKTFDHLKRYVPHATTKDSLSYEDQFFLTLIRLRFDLSFELLAYQTGSGRVSDVNFVRQSDFIRYYISLVIKFLLIEDFSCMMTLQHFTLTTKRCGTIEIFSGFADTLGGVRRFRRENPDKEDVPESFKARFLEVLREISATPEEVQVTLSSRPMAFLRNQRNVCTKVFQKCVGIWWWG</sequence>
<keyword evidence="1" id="KW-0175">Coiled coil</keyword>
<evidence type="ECO:0000313" key="2">
    <source>
        <dbReference type="EMBL" id="KAJ8032428.1"/>
    </source>
</evidence>
<name>A0A9Q1H4C7_HOLLE</name>
<evidence type="ECO:0000313" key="3">
    <source>
        <dbReference type="Proteomes" id="UP001152320"/>
    </source>
</evidence>
<feature type="coiled-coil region" evidence="1">
    <location>
        <begin position="44"/>
        <end position="92"/>
    </location>
</feature>
<organism evidence="2 3">
    <name type="scientific">Holothuria leucospilota</name>
    <name type="common">Black long sea cucumber</name>
    <name type="synonym">Mertensiothuria leucospilota</name>
    <dbReference type="NCBI Taxonomy" id="206669"/>
    <lineage>
        <taxon>Eukaryota</taxon>
        <taxon>Metazoa</taxon>
        <taxon>Echinodermata</taxon>
        <taxon>Eleutherozoa</taxon>
        <taxon>Echinozoa</taxon>
        <taxon>Holothuroidea</taxon>
        <taxon>Aspidochirotacea</taxon>
        <taxon>Aspidochirotida</taxon>
        <taxon>Holothuriidae</taxon>
        <taxon>Holothuria</taxon>
    </lineage>
</organism>
<dbReference type="EMBL" id="JAIZAY010000012">
    <property type="protein sequence ID" value="KAJ8032428.1"/>
    <property type="molecule type" value="Genomic_DNA"/>
</dbReference>
<protein>
    <submittedName>
        <fullName evidence="2">Uncharacterized protein</fullName>
    </submittedName>
</protein>
<dbReference type="Proteomes" id="UP001152320">
    <property type="component" value="Chromosome 12"/>
</dbReference>
<dbReference type="AlphaFoldDB" id="A0A9Q1H4C7"/>
<comment type="caution">
    <text evidence="2">The sequence shown here is derived from an EMBL/GenBank/DDBJ whole genome shotgun (WGS) entry which is preliminary data.</text>
</comment>